<dbReference type="EMBL" id="BSPL01000019">
    <property type="protein sequence ID" value="GLS72011.1"/>
    <property type="molecule type" value="Genomic_DNA"/>
</dbReference>
<dbReference type="AlphaFoldDB" id="A0AA37WTA0"/>
<proteinExistence type="predicted"/>
<evidence type="ECO:0000256" key="2">
    <source>
        <dbReference type="SAM" id="SignalP"/>
    </source>
</evidence>
<feature type="compositionally biased region" description="Basic and acidic residues" evidence="1">
    <location>
        <begin position="160"/>
        <end position="173"/>
    </location>
</feature>
<dbReference type="InterPro" id="IPR012899">
    <property type="entry name" value="LTXXQ"/>
</dbReference>
<feature type="chain" id="PRO_5041277208" description="LTXXQ motif family protein" evidence="2">
    <location>
        <begin position="26"/>
        <end position="173"/>
    </location>
</feature>
<feature type="region of interest" description="Disordered" evidence="1">
    <location>
        <begin position="149"/>
        <end position="173"/>
    </location>
</feature>
<accession>A0AA37WTA0</accession>
<reference evidence="4" key="1">
    <citation type="journal article" date="2019" name="Int. J. Syst. Evol. Microbiol.">
        <title>The Global Catalogue of Microorganisms (GCM) 10K type strain sequencing project: providing services to taxonomists for standard genome sequencing and annotation.</title>
        <authorList>
            <consortium name="The Broad Institute Genomics Platform"/>
            <consortium name="The Broad Institute Genome Sequencing Center for Infectious Disease"/>
            <person name="Wu L."/>
            <person name="Ma J."/>
        </authorList>
    </citation>
    <scope>NUCLEOTIDE SEQUENCE [LARGE SCALE GENOMIC DNA]</scope>
    <source>
        <strain evidence="4">NBRC 103632</strain>
    </source>
</reference>
<comment type="caution">
    <text evidence="3">The sequence shown here is derived from an EMBL/GenBank/DDBJ whole genome shotgun (WGS) entry which is preliminary data.</text>
</comment>
<protein>
    <recommendedName>
        <fullName evidence="5">LTXXQ motif family protein</fullName>
    </recommendedName>
</protein>
<dbReference type="Pfam" id="PF07813">
    <property type="entry name" value="LTXXQ"/>
    <property type="match status" value="1"/>
</dbReference>
<evidence type="ECO:0000313" key="3">
    <source>
        <dbReference type="EMBL" id="GLS72011.1"/>
    </source>
</evidence>
<dbReference type="RefSeq" id="WP_238196121.1">
    <property type="nucleotide sequence ID" value="NZ_BPQZ01000008.1"/>
</dbReference>
<organism evidence="3 4">
    <name type="scientific">Methylobacterium tardum</name>
    <dbReference type="NCBI Taxonomy" id="374432"/>
    <lineage>
        <taxon>Bacteria</taxon>
        <taxon>Pseudomonadati</taxon>
        <taxon>Pseudomonadota</taxon>
        <taxon>Alphaproteobacteria</taxon>
        <taxon>Hyphomicrobiales</taxon>
        <taxon>Methylobacteriaceae</taxon>
        <taxon>Methylobacterium</taxon>
    </lineage>
</organism>
<sequence length="173" mass="18853">MSRRLRAAILITGALGLGLAGAAVARDHGPEGFRGHGRWSALSPEDRAAFTDARIAALHAGLKLNPDQEKLWPPVEAAIRDMAKLRQQRREAMRDRPKFGDDAPAALRAMADSATARGDALRKLADASQPLYASLDQDQKRRAMILARPMGGPRHGGWHHGHDDERGPHGDDR</sequence>
<keyword evidence="4" id="KW-1185">Reference proteome</keyword>
<keyword evidence="2" id="KW-0732">Signal</keyword>
<evidence type="ECO:0008006" key="5">
    <source>
        <dbReference type="Google" id="ProtNLM"/>
    </source>
</evidence>
<gene>
    <name evidence="3" type="ORF">GCM10007890_40240</name>
</gene>
<dbReference type="GO" id="GO:0042597">
    <property type="term" value="C:periplasmic space"/>
    <property type="evidence" value="ECO:0007669"/>
    <property type="project" value="InterPro"/>
</dbReference>
<feature type="signal peptide" evidence="2">
    <location>
        <begin position="1"/>
        <end position="25"/>
    </location>
</feature>
<evidence type="ECO:0000313" key="4">
    <source>
        <dbReference type="Proteomes" id="UP001157440"/>
    </source>
</evidence>
<dbReference type="Proteomes" id="UP001157440">
    <property type="component" value="Unassembled WGS sequence"/>
</dbReference>
<name>A0AA37WTA0_9HYPH</name>
<evidence type="ECO:0000256" key="1">
    <source>
        <dbReference type="SAM" id="MobiDB-lite"/>
    </source>
</evidence>